<dbReference type="InterPro" id="IPR029063">
    <property type="entry name" value="SAM-dependent_MTases_sf"/>
</dbReference>
<name>A0A845RJT7_9FIRM</name>
<accession>A0A845RJT7</accession>
<keyword evidence="1" id="KW-0808">Transferase</keyword>
<sequence>MTIDRCWAMPSRHTFSIPPIRALIERYKPPGLIIDPFANSSKIAQVTNDLDPSCDTDYHMDATDFLLLFADASVDMVLYDPPYSARQVSECYKKLGRTVDMQTTQSSYWRRHKEQLQRIVKPGGIVVSCGWQSGGIGKKYGFEALHIRLVPHGGSHFDTIVVVEQRLPQLLKDDFSLGG</sequence>
<proteinExistence type="predicted"/>
<evidence type="ECO:0000313" key="2">
    <source>
        <dbReference type="Proteomes" id="UP000446348"/>
    </source>
</evidence>
<dbReference type="Gene3D" id="3.40.50.150">
    <property type="entry name" value="Vaccinia Virus protein VP39"/>
    <property type="match status" value="1"/>
</dbReference>
<keyword evidence="1" id="KW-0489">Methyltransferase</keyword>
<dbReference type="RefSeq" id="WP_087416320.1">
    <property type="nucleotide sequence ID" value="NZ_NFKQ01000064.1"/>
</dbReference>
<dbReference type="SUPFAM" id="SSF53335">
    <property type="entry name" value="S-adenosyl-L-methionine-dependent methyltransferases"/>
    <property type="match status" value="1"/>
</dbReference>
<evidence type="ECO:0000313" key="1">
    <source>
        <dbReference type="EMBL" id="NBI79188.1"/>
    </source>
</evidence>
<dbReference type="AlphaFoldDB" id="A0A845RJT7"/>
<dbReference type="GO" id="GO:0008168">
    <property type="term" value="F:methyltransferase activity"/>
    <property type="evidence" value="ECO:0007669"/>
    <property type="project" value="UniProtKB-KW"/>
</dbReference>
<dbReference type="EMBL" id="QXWZ01000016">
    <property type="protein sequence ID" value="NBI79188.1"/>
    <property type="molecule type" value="Genomic_DNA"/>
</dbReference>
<dbReference type="OrthoDB" id="9773571at2"/>
<dbReference type="Proteomes" id="UP000446348">
    <property type="component" value="Unassembled WGS sequence"/>
</dbReference>
<dbReference type="GO" id="GO:0032259">
    <property type="term" value="P:methylation"/>
    <property type="evidence" value="ECO:0007669"/>
    <property type="project" value="UniProtKB-KW"/>
</dbReference>
<comment type="caution">
    <text evidence="1">The sequence shown here is derived from an EMBL/GenBank/DDBJ whole genome shotgun (WGS) entry which is preliminary data.</text>
</comment>
<reference evidence="1 2" key="1">
    <citation type="submission" date="2018-08" db="EMBL/GenBank/DDBJ databases">
        <title>Murine metabolic-syndrome-specific gut microbial biobank.</title>
        <authorList>
            <person name="Liu C."/>
        </authorList>
    </citation>
    <scope>NUCLEOTIDE SEQUENCE [LARGE SCALE GENOMIC DNA]</scope>
    <source>
        <strain evidence="1 2">X69</strain>
    </source>
</reference>
<organism evidence="1 2">
    <name type="scientific">Anaerotruncus colihominis</name>
    <dbReference type="NCBI Taxonomy" id="169435"/>
    <lineage>
        <taxon>Bacteria</taxon>
        <taxon>Bacillati</taxon>
        <taxon>Bacillota</taxon>
        <taxon>Clostridia</taxon>
        <taxon>Eubacteriales</taxon>
        <taxon>Oscillospiraceae</taxon>
        <taxon>Anaerotruncus</taxon>
    </lineage>
</organism>
<protein>
    <submittedName>
        <fullName evidence="1">Site-specific DNA-methyltransferase</fullName>
    </submittedName>
</protein>
<gene>
    <name evidence="1" type="ORF">D3Z39_09940</name>
</gene>